<comment type="subcellular location">
    <subcellularLocation>
        <location evidence="1">Membrane</location>
        <topology evidence="1">Multi-pass membrane protein</topology>
    </subcellularLocation>
</comment>
<gene>
    <name evidence="9" type="ORF">Q75_01610</name>
</gene>
<comment type="caution">
    <text evidence="9">The sequence shown here is derived from an EMBL/GenBank/DDBJ whole genome shotgun (WGS) entry which is preliminary data.</text>
</comment>
<evidence type="ECO:0000256" key="3">
    <source>
        <dbReference type="ARBA" id="ARBA00022448"/>
    </source>
</evidence>
<feature type="transmembrane region" description="Helical" evidence="8">
    <location>
        <begin position="224"/>
        <end position="244"/>
    </location>
</feature>
<keyword evidence="10" id="KW-1185">Reference proteome</keyword>
<dbReference type="PANTHER" id="PTHR34975:SF2">
    <property type="entry name" value="SPORE GERMINATION PROTEIN A2"/>
    <property type="match status" value="1"/>
</dbReference>
<accession>A0A147KBZ8</accession>
<evidence type="ECO:0000256" key="6">
    <source>
        <dbReference type="ARBA" id="ARBA00022989"/>
    </source>
</evidence>
<dbReference type="EMBL" id="LDYG01000004">
    <property type="protein sequence ID" value="KUP09025.1"/>
    <property type="molecule type" value="Genomic_DNA"/>
</dbReference>
<keyword evidence="3" id="KW-0813">Transport</keyword>
<dbReference type="GO" id="GO:0016020">
    <property type="term" value="C:membrane"/>
    <property type="evidence" value="ECO:0007669"/>
    <property type="project" value="UniProtKB-SubCell"/>
</dbReference>
<keyword evidence="7 8" id="KW-0472">Membrane</keyword>
<evidence type="ECO:0000256" key="7">
    <source>
        <dbReference type="ARBA" id="ARBA00023136"/>
    </source>
</evidence>
<dbReference type="STRING" id="1150625.Q75_01610"/>
<evidence type="ECO:0000256" key="4">
    <source>
        <dbReference type="ARBA" id="ARBA00022544"/>
    </source>
</evidence>
<proteinExistence type="inferred from homology"/>
<sequence>MKNNIQAKNHVYFNAFLVAFIVHTSQIGLGVAGVQRILYIEAKQDAWIVVLIAGVLINLTVWVMIQILKEYNHLDIYEIQKEVFGKWVGGGMNLSLSLYLLSVYCSIVIGYIEIVQAWIFAEMRTWLLGLILTLLAVKGVMGGIRVIVGVSFMVFIGTVGVLYFFYEPINYANWYYLQPVLEASPGELFRGVKASMYTMLGFEMILFVYPFVKEKNNVLKYAQIGVSFTTLIVCSLTILAIVYFSGEQLEKTIWASLSMFKIVKLPFLERFEYVAVPVLMVVIFPNLLFYLWSATRGVKTTFKVPQKYAVYALAAIAFCVIIMFKRRADINVFVDWVGNIGGVLVIIYPFVLYSIIKMKKIITNIVKGG</sequence>
<dbReference type="Pfam" id="PF03845">
    <property type="entry name" value="Spore_permease"/>
    <property type="match status" value="1"/>
</dbReference>
<protein>
    <submittedName>
        <fullName evidence="9">Spore gernimation protein</fullName>
    </submittedName>
</protein>
<keyword evidence="4" id="KW-0309">Germination</keyword>
<dbReference type="InterPro" id="IPR004761">
    <property type="entry name" value="Spore_GerAB"/>
</dbReference>
<feature type="transmembrane region" description="Helical" evidence="8">
    <location>
        <begin position="46"/>
        <end position="68"/>
    </location>
</feature>
<feature type="transmembrane region" description="Helical" evidence="8">
    <location>
        <begin position="88"/>
        <end position="112"/>
    </location>
</feature>
<organism evidence="9 10">
    <name type="scientific">Bacillus coahuilensis p1.1.43</name>
    <dbReference type="NCBI Taxonomy" id="1150625"/>
    <lineage>
        <taxon>Bacteria</taxon>
        <taxon>Bacillati</taxon>
        <taxon>Bacillota</taxon>
        <taxon>Bacilli</taxon>
        <taxon>Bacillales</taxon>
        <taxon>Bacillaceae</taxon>
        <taxon>Bacillus</taxon>
    </lineage>
</organism>
<dbReference type="PANTHER" id="PTHR34975">
    <property type="entry name" value="SPORE GERMINATION PROTEIN A2"/>
    <property type="match status" value="1"/>
</dbReference>
<comment type="similarity">
    <text evidence="2">Belongs to the amino acid-polyamine-organocation (APC) superfamily. Spore germination protein (SGP) (TC 2.A.3.9) family.</text>
</comment>
<evidence type="ECO:0000256" key="1">
    <source>
        <dbReference type="ARBA" id="ARBA00004141"/>
    </source>
</evidence>
<dbReference type="AlphaFoldDB" id="A0A147KBZ8"/>
<dbReference type="RefSeq" id="WP_059350124.1">
    <property type="nucleotide sequence ID" value="NZ_LDYG01000004.1"/>
</dbReference>
<feature type="transmembrane region" description="Helical" evidence="8">
    <location>
        <begin position="336"/>
        <end position="356"/>
    </location>
</feature>
<feature type="transmembrane region" description="Helical" evidence="8">
    <location>
        <begin position="144"/>
        <end position="166"/>
    </location>
</feature>
<evidence type="ECO:0000256" key="8">
    <source>
        <dbReference type="SAM" id="Phobius"/>
    </source>
</evidence>
<reference evidence="9 10" key="1">
    <citation type="journal article" date="2016" name="Front. Microbiol.">
        <title>Microevolution Analysis of Bacillus coahuilensis Unveils Differences in Phosphorus Acquisition Strategies and Their Regulation.</title>
        <authorList>
            <person name="Gomez-Lunar Z."/>
            <person name="Hernandez-Gonzalez I."/>
            <person name="Rodriguez-Torres M.D."/>
            <person name="Souza V."/>
            <person name="Olmedo-Alvarez G."/>
        </authorList>
    </citation>
    <scope>NUCLEOTIDE SEQUENCE [LARGE SCALE GENOMIC DNA]</scope>
    <source>
        <strain evidence="10">p1.1.43</strain>
    </source>
</reference>
<dbReference type="NCBIfam" id="TIGR00912">
    <property type="entry name" value="2A0309"/>
    <property type="match status" value="1"/>
</dbReference>
<keyword evidence="5 8" id="KW-0812">Transmembrane</keyword>
<evidence type="ECO:0000256" key="5">
    <source>
        <dbReference type="ARBA" id="ARBA00022692"/>
    </source>
</evidence>
<feature type="transmembrane region" description="Helical" evidence="8">
    <location>
        <begin position="118"/>
        <end position="137"/>
    </location>
</feature>
<feature type="transmembrane region" description="Helical" evidence="8">
    <location>
        <begin position="194"/>
        <end position="212"/>
    </location>
</feature>
<evidence type="ECO:0000313" key="9">
    <source>
        <dbReference type="EMBL" id="KUP09025.1"/>
    </source>
</evidence>
<name>A0A147KBZ8_9BACI</name>
<evidence type="ECO:0000313" key="10">
    <source>
        <dbReference type="Proteomes" id="UP000074108"/>
    </source>
</evidence>
<dbReference type="GO" id="GO:0009847">
    <property type="term" value="P:spore germination"/>
    <property type="evidence" value="ECO:0007669"/>
    <property type="project" value="InterPro"/>
</dbReference>
<keyword evidence="6 8" id="KW-1133">Transmembrane helix</keyword>
<dbReference type="OrthoDB" id="2380240at2"/>
<dbReference type="PATRIC" id="fig|1150625.3.peg.338"/>
<feature type="transmembrane region" description="Helical" evidence="8">
    <location>
        <begin position="273"/>
        <end position="292"/>
    </location>
</feature>
<evidence type="ECO:0000256" key="2">
    <source>
        <dbReference type="ARBA" id="ARBA00007998"/>
    </source>
</evidence>
<feature type="transmembrane region" description="Helical" evidence="8">
    <location>
        <begin position="12"/>
        <end position="34"/>
    </location>
</feature>
<feature type="transmembrane region" description="Helical" evidence="8">
    <location>
        <begin position="308"/>
        <end position="324"/>
    </location>
</feature>
<dbReference type="Proteomes" id="UP000074108">
    <property type="component" value="Unassembled WGS sequence"/>
</dbReference>